<dbReference type="OrthoDB" id="634553at2"/>
<dbReference type="EMBL" id="FXTN01000009">
    <property type="protein sequence ID" value="SMO88365.1"/>
    <property type="molecule type" value="Genomic_DNA"/>
</dbReference>
<proteinExistence type="predicted"/>
<reference evidence="1 2" key="1">
    <citation type="submission" date="2017-05" db="EMBL/GenBank/DDBJ databases">
        <authorList>
            <person name="Varghese N."/>
            <person name="Submissions S."/>
        </authorList>
    </citation>
    <scope>NUCLEOTIDE SEQUENCE [LARGE SCALE GENOMIC DNA]</scope>
    <source>
        <strain evidence="1 2">DSM 19036</strain>
    </source>
</reference>
<sequence length="339" mass="38200">MLYCVLLILVSSCKDRSTAHTAFYFWKTVFQLKPGEKELLRSAANNRLYLRFFDIVWNKQELQALPNGVIAFKESVSALSITPVIYITNQSLQQTAPSGIDSLAFKANRLLVRLAAENGIVYKDIQIDCDWSVSTKTRYFAFLRAFKRYNRKKLEATIRLHQVKYPERTGVPPVDKGLLMFYNMGKISAALNVRNSIYNPEDAAAYIAALPHYHLPLDVALPAFSWAIQIRADKVVQSYAKISLAELSNPQNFEQISSGSLSVPAFTALKSFYLKGVYVKTGDVFKFEGTDHEILAAAAKQVSAYLAPLNNRTVIYYEISSVNLLPLYAKDIKEISAHF</sequence>
<dbReference type="AlphaFoldDB" id="A0A521EWR7"/>
<dbReference type="Proteomes" id="UP000320300">
    <property type="component" value="Unassembled WGS sequence"/>
</dbReference>
<organism evidence="1 2">
    <name type="scientific">Pedobacter westerhofensis</name>
    <dbReference type="NCBI Taxonomy" id="425512"/>
    <lineage>
        <taxon>Bacteria</taxon>
        <taxon>Pseudomonadati</taxon>
        <taxon>Bacteroidota</taxon>
        <taxon>Sphingobacteriia</taxon>
        <taxon>Sphingobacteriales</taxon>
        <taxon>Sphingobacteriaceae</taxon>
        <taxon>Pedobacter</taxon>
    </lineage>
</organism>
<gene>
    <name evidence="1" type="ORF">SAMN06265348_109248</name>
</gene>
<protein>
    <submittedName>
        <fullName evidence="1">Uncharacterized protein</fullName>
    </submittedName>
</protein>
<name>A0A521EWR7_9SPHI</name>
<keyword evidence="2" id="KW-1185">Reference proteome</keyword>
<evidence type="ECO:0000313" key="2">
    <source>
        <dbReference type="Proteomes" id="UP000320300"/>
    </source>
</evidence>
<evidence type="ECO:0000313" key="1">
    <source>
        <dbReference type="EMBL" id="SMO88365.1"/>
    </source>
</evidence>
<accession>A0A521EWR7</accession>